<organism evidence="1 2">
    <name type="scientific">Roseiflexus castenholzii (strain DSM 13941 / HLO8)</name>
    <dbReference type="NCBI Taxonomy" id="383372"/>
    <lineage>
        <taxon>Bacteria</taxon>
        <taxon>Bacillati</taxon>
        <taxon>Chloroflexota</taxon>
        <taxon>Chloroflexia</taxon>
        <taxon>Chloroflexales</taxon>
        <taxon>Roseiflexineae</taxon>
        <taxon>Roseiflexaceae</taxon>
        <taxon>Roseiflexus</taxon>
    </lineage>
</organism>
<dbReference type="CDD" id="cd07812">
    <property type="entry name" value="SRPBCC"/>
    <property type="match status" value="1"/>
</dbReference>
<dbReference type="eggNOG" id="COG5637">
    <property type="taxonomic scope" value="Bacteria"/>
</dbReference>
<evidence type="ECO:0000313" key="2">
    <source>
        <dbReference type="Proteomes" id="UP000000263"/>
    </source>
</evidence>
<keyword evidence="2" id="KW-1185">Reference proteome</keyword>
<dbReference type="AlphaFoldDB" id="A7NLW4"/>
<dbReference type="Pfam" id="PF10604">
    <property type="entry name" value="Polyketide_cyc2"/>
    <property type="match status" value="1"/>
</dbReference>
<dbReference type="HOGENOM" id="CLU_136031_0_0_0"/>
<dbReference type="EMBL" id="CP000804">
    <property type="protein sequence ID" value="ABU58512.1"/>
    <property type="molecule type" value="Genomic_DNA"/>
</dbReference>
<dbReference type="STRING" id="383372.Rcas_2432"/>
<dbReference type="RefSeq" id="WP_012120936.1">
    <property type="nucleotide sequence ID" value="NC_009767.1"/>
</dbReference>
<dbReference type="InterPro" id="IPR019587">
    <property type="entry name" value="Polyketide_cyclase/dehydratase"/>
</dbReference>
<dbReference type="KEGG" id="rca:Rcas_2432"/>
<dbReference type="Gene3D" id="3.30.530.20">
    <property type="match status" value="1"/>
</dbReference>
<dbReference type="Proteomes" id="UP000000263">
    <property type="component" value="Chromosome"/>
</dbReference>
<evidence type="ECO:0000313" key="1">
    <source>
        <dbReference type="EMBL" id="ABU58512.1"/>
    </source>
</evidence>
<reference evidence="1 2" key="1">
    <citation type="submission" date="2007-08" db="EMBL/GenBank/DDBJ databases">
        <title>Complete sequence of Roseiflexus castenholzii DSM 13941.</title>
        <authorList>
            <consortium name="US DOE Joint Genome Institute"/>
            <person name="Copeland A."/>
            <person name="Lucas S."/>
            <person name="Lapidus A."/>
            <person name="Barry K."/>
            <person name="Glavina del Rio T."/>
            <person name="Dalin E."/>
            <person name="Tice H."/>
            <person name="Pitluck S."/>
            <person name="Thompson L.S."/>
            <person name="Brettin T."/>
            <person name="Bruce D."/>
            <person name="Detter J.C."/>
            <person name="Han C."/>
            <person name="Tapia R."/>
            <person name="Schmutz J."/>
            <person name="Larimer F."/>
            <person name="Land M."/>
            <person name="Hauser L."/>
            <person name="Kyrpides N."/>
            <person name="Mikhailova N."/>
            <person name="Bryant D.A."/>
            <person name="Hanada S."/>
            <person name="Tsukatani Y."/>
            <person name="Richardson P."/>
        </authorList>
    </citation>
    <scope>NUCLEOTIDE SEQUENCE [LARGE SCALE GENOMIC DNA]</scope>
    <source>
        <strain evidence="2">DSM 13941 / HLO8</strain>
    </source>
</reference>
<protein>
    <submittedName>
        <fullName evidence="1">Cyclase/dehydrase</fullName>
    </submittedName>
</protein>
<dbReference type="OrthoDB" id="9801773at2"/>
<gene>
    <name evidence="1" type="ordered locus">Rcas_2432</name>
</gene>
<dbReference type="InterPro" id="IPR023393">
    <property type="entry name" value="START-like_dom_sf"/>
</dbReference>
<accession>A7NLW4</accession>
<dbReference type="SUPFAM" id="SSF55961">
    <property type="entry name" value="Bet v1-like"/>
    <property type="match status" value="1"/>
</dbReference>
<proteinExistence type="predicted"/>
<sequence length="145" mass="16154">MSSVEHSIFINVPVDTVFEALLRVEDAPKWVVGLEEVHDVTGRAIGDTFAWTFKMAGTLTFRGKTTFAAIEPGRYLREEGSGDLSNVWSWRLTPEMSGTQVHVRIDYTVPGGALIGGILDKLFVERQNQKDLEQSLSNLKQMLEG</sequence>
<name>A7NLW4_ROSCS</name>